<accession>A0A1E3VIN5</accession>
<dbReference type="PROSITE" id="PS50846">
    <property type="entry name" value="HMA_2"/>
    <property type="match status" value="1"/>
</dbReference>
<proteinExistence type="predicted"/>
<evidence type="ECO:0000313" key="2">
    <source>
        <dbReference type="EMBL" id="ODR92806.1"/>
    </source>
</evidence>
<keyword evidence="3" id="KW-1185">Reference proteome</keyword>
<dbReference type="InterPro" id="IPR006121">
    <property type="entry name" value="HMA_dom"/>
</dbReference>
<sequence length="73" mass="7550">MHLFNIPDMTCGHCAAAVERAAKAIDPHAEVTVDLEAKTASIDSEVGSDTFIVAIKDAGYHASSKNSCCGSVA</sequence>
<gene>
    <name evidence="2" type="ORF">A8M32_03235</name>
</gene>
<evidence type="ECO:0000259" key="1">
    <source>
        <dbReference type="PROSITE" id="PS50846"/>
    </source>
</evidence>
<protein>
    <submittedName>
        <fullName evidence="2">Heavy metal-binding protein</fullName>
    </submittedName>
</protein>
<dbReference type="SUPFAM" id="SSF55008">
    <property type="entry name" value="HMA, heavy metal-associated domain"/>
    <property type="match status" value="1"/>
</dbReference>
<dbReference type="EMBL" id="LYBW01000039">
    <property type="protein sequence ID" value="ODR92806.1"/>
    <property type="molecule type" value="Genomic_DNA"/>
</dbReference>
<dbReference type="Gene3D" id="3.30.70.100">
    <property type="match status" value="1"/>
</dbReference>
<dbReference type="InterPro" id="IPR036163">
    <property type="entry name" value="HMA_dom_sf"/>
</dbReference>
<dbReference type="CDD" id="cd00371">
    <property type="entry name" value="HMA"/>
    <property type="match status" value="1"/>
</dbReference>
<dbReference type="STRING" id="1752398.A8M32_03235"/>
<evidence type="ECO:0000313" key="3">
    <source>
        <dbReference type="Proteomes" id="UP000094342"/>
    </source>
</evidence>
<name>A0A1E3VIN5_9HYPH</name>
<organism evidence="2 3">
    <name type="scientific">Sinorhizobium alkalisoli</name>
    <dbReference type="NCBI Taxonomy" id="1752398"/>
    <lineage>
        <taxon>Bacteria</taxon>
        <taxon>Pseudomonadati</taxon>
        <taxon>Pseudomonadota</taxon>
        <taxon>Alphaproteobacteria</taxon>
        <taxon>Hyphomicrobiales</taxon>
        <taxon>Rhizobiaceae</taxon>
        <taxon>Sinorhizobium/Ensifer group</taxon>
        <taxon>Sinorhizobium</taxon>
    </lineage>
</organism>
<dbReference type="OrthoDB" id="9801832at2"/>
<reference evidence="3" key="1">
    <citation type="submission" date="2016-05" db="EMBL/GenBank/DDBJ databases">
        <authorList>
            <person name="Li Y."/>
        </authorList>
    </citation>
    <scope>NUCLEOTIDE SEQUENCE [LARGE SCALE GENOMIC DNA]</scope>
    <source>
        <strain evidence="3">YIC4027</strain>
    </source>
</reference>
<feature type="domain" description="HMA" evidence="1">
    <location>
        <begin position="1"/>
        <end position="63"/>
    </location>
</feature>
<comment type="caution">
    <text evidence="2">The sequence shown here is derived from an EMBL/GenBank/DDBJ whole genome shotgun (WGS) entry which is preliminary data.</text>
</comment>
<dbReference type="AlphaFoldDB" id="A0A1E3VIN5"/>
<dbReference type="Proteomes" id="UP000094342">
    <property type="component" value="Unassembled WGS sequence"/>
</dbReference>
<dbReference type="GO" id="GO:0046872">
    <property type="term" value="F:metal ion binding"/>
    <property type="evidence" value="ECO:0007669"/>
    <property type="project" value="InterPro"/>
</dbReference>
<dbReference type="RefSeq" id="WP_069456971.1">
    <property type="nucleotide sequence ID" value="NZ_LYBW01000039.1"/>
</dbReference>
<dbReference type="Pfam" id="PF00403">
    <property type="entry name" value="HMA"/>
    <property type="match status" value="1"/>
</dbReference>